<evidence type="ECO:0000256" key="6">
    <source>
        <dbReference type="SAM" id="Phobius"/>
    </source>
</evidence>
<keyword evidence="5 6" id="KW-0472">Membrane</keyword>
<evidence type="ECO:0000256" key="1">
    <source>
        <dbReference type="ARBA" id="ARBA00004370"/>
    </source>
</evidence>
<keyword evidence="8" id="KW-1185">Reference proteome</keyword>
<evidence type="ECO:0000256" key="4">
    <source>
        <dbReference type="ARBA" id="ARBA00022989"/>
    </source>
</evidence>
<name>A0ABR0UW98_REHGL</name>
<protein>
    <submittedName>
        <fullName evidence="7">Uncharacterized protein</fullName>
    </submittedName>
</protein>
<feature type="transmembrane region" description="Helical" evidence="6">
    <location>
        <begin position="7"/>
        <end position="30"/>
    </location>
</feature>
<reference evidence="7 8" key="1">
    <citation type="journal article" date="2021" name="Comput. Struct. Biotechnol. J.">
        <title>De novo genome assembly of the potent medicinal plant Rehmannia glutinosa using nanopore technology.</title>
        <authorList>
            <person name="Ma L."/>
            <person name="Dong C."/>
            <person name="Song C."/>
            <person name="Wang X."/>
            <person name="Zheng X."/>
            <person name="Niu Y."/>
            <person name="Chen S."/>
            <person name="Feng W."/>
        </authorList>
    </citation>
    <scope>NUCLEOTIDE SEQUENCE [LARGE SCALE GENOMIC DNA]</scope>
    <source>
        <strain evidence="7">DH-2019</strain>
    </source>
</reference>
<proteinExistence type="inferred from homology"/>
<dbReference type="Pfam" id="PF01679">
    <property type="entry name" value="Pmp3"/>
    <property type="match status" value="1"/>
</dbReference>
<gene>
    <name evidence="7" type="ORF">DH2020_039281</name>
</gene>
<keyword evidence="4 6" id="KW-1133">Transmembrane helix</keyword>
<comment type="subcellular location">
    <subcellularLocation>
        <location evidence="1">Membrane</location>
    </subcellularLocation>
</comment>
<keyword evidence="3 6" id="KW-0812">Transmembrane</keyword>
<organism evidence="7 8">
    <name type="scientific">Rehmannia glutinosa</name>
    <name type="common">Chinese foxglove</name>
    <dbReference type="NCBI Taxonomy" id="99300"/>
    <lineage>
        <taxon>Eukaryota</taxon>
        <taxon>Viridiplantae</taxon>
        <taxon>Streptophyta</taxon>
        <taxon>Embryophyta</taxon>
        <taxon>Tracheophyta</taxon>
        <taxon>Spermatophyta</taxon>
        <taxon>Magnoliopsida</taxon>
        <taxon>eudicotyledons</taxon>
        <taxon>Gunneridae</taxon>
        <taxon>Pentapetalae</taxon>
        <taxon>asterids</taxon>
        <taxon>lamiids</taxon>
        <taxon>Lamiales</taxon>
        <taxon>Orobanchaceae</taxon>
        <taxon>Rehmannieae</taxon>
        <taxon>Rehmannia</taxon>
    </lineage>
</organism>
<dbReference type="InterPro" id="IPR000612">
    <property type="entry name" value="PMP3"/>
</dbReference>
<sequence>MATRCEILCEILLAILIPPLSVFASAMAAAPSSSSSVILTILGYVPGIISTPFYAIVFIDHDRFRKVIISSPSTTSTPFFLVVLSFLCGIVI</sequence>
<dbReference type="Proteomes" id="UP001318860">
    <property type="component" value="Unassembled WGS sequence"/>
</dbReference>
<dbReference type="EMBL" id="JABTTQ020001932">
    <property type="protein sequence ID" value="KAK6126980.1"/>
    <property type="molecule type" value="Genomic_DNA"/>
</dbReference>
<evidence type="ECO:0000313" key="8">
    <source>
        <dbReference type="Proteomes" id="UP001318860"/>
    </source>
</evidence>
<evidence type="ECO:0000256" key="5">
    <source>
        <dbReference type="ARBA" id="ARBA00023136"/>
    </source>
</evidence>
<feature type="transmembrane region" description="Helical" evidence="6">
    <location>
        <begin position="36"/>
        <end position="59"/>
    </location>
</feature>
<comment type="caution">
    <text evidence="7">The sequence shown here is derived from an EMBL/GenBank/DDBJ whole genome shotgun (WGS) entry which is preliminary data.</text>
</comment>
<comment type="similarity">
    <text evidence="2">Belongs to the UPF0057 (PMP3) family.</text>
</comment>
<accession>A0ABR0UW98</accession>
<evidence type="ECO:0000313" key="7">
    <source>
        <dbReference type="EMBL" id="KAK6126980.1"/>
    </source>
</evidence>
<evidence type="ECO:0000256" key="3">
    <source>
        <dbReference type="ARBA" id="ARBA00022692"/>
    </source>
</evidence>
<evidence type="ECO:0000256" key="2">
    <source>
        <dbReference type="ARBA" id="ARBA00009530"/>
    </source>
</evidence>